<accession>A0AAW1V9Y4</accession>
<proteinExistence type="inferred from homology"/>
<dbReference type="InterPro" id="IPR011042">
    <property type="entry name" value="6-blade_b-propeller_TolB-like"/>
</dbReference>
<dbReference type="AlphaFoldDB" id="A0AAW1V9Y4"/>
<evidence type="ECO:0000313" key="5">
    <source>
        <dbReference type="EMBL" id="KAK9891520.1"/>
    </source>
</evidence>
<dbReference type="Pfam" id="PF03022">
    <property type="entry name" value="MRJP"/>
    <property type="match status" value="1"/>
</dbReference>
<protein>
    <submittedName>
        <fullName evidence="5">Uncharacterized protein</fullName>
    </submittedName>
</protein>
<comment type="subcellular location">
    <subcellularLocation>
        <location evidence="1">Secreted</location>
    </subcellularLocation>
</comment>
<dbReference type="InterPro" id="IPR017996">
    <property type="entry name" value="MRJP/yellow-related"/>
</dbReference>
<dbReference type="Proteomes" id="UP001431783">
    <property type="component" value="Unassembled WGS sequence"/>
</dbReference>
<keyword evidence="6" id="KW-1185">Reference proteome</keyword>
<dbReference type="PANTHER" id="PTHR10009:SF18">
    <property type="entry name" value="PROTEIN YELLOW-LIKE PROTEIN"/>
    <property type="match status" value="1"/>
</dbReference>
<dbReference type="EMBL" id="JARQZJ010000128">
    <property type="protein sequence ID" value="KAK9891520.1"/>
    <property type="molecule type" value="Genomic_DNA"/>
</dbReference>
<keyword evidence="4" id="KW-0732">Signal</keyword>
<dbReference type="Gene3D" id="2.120.10.30">
    <property type="entry name" value="TolB, C-terminal domain"/>
    <property type="match status" value="1"/>
</dbReference>
<keyword evidence="3" id="KW-0964">Secreted</keyword>
<evidence type="ECO:0000256" key="3">
    <source>
        <dbReference type="ARBA" id="ARBA00022525"/>
    </source>
</evidence>
<dbReference type="GO" id="GO:0005576">
    <property type="term" value="C:extracellular region"/>
    <property type="evidence" value="ECO:0007669"/>
    <property type="project" value="UniProtKB-SubCell"/>
</dbReference>
<dbReference type="FunFam" id="2.120.10.30:FF:000045">
    <property type="entry name" value="Blast:Protein yellow"/>
    <property type="match status" value="1"/>
</dbReference>
<comment type="similarity">
    <text evidence="2">Belongs to the major royal jelly protein family.</text>
</comment>
<evidence type="ECO:0000256" key="4">
    <source>
        <dbReference type="ARBA" id="ARBA00022729"/>
    </source>
</evidence>
<evidence type="ECO:0000313" key="6">
    <source>
        <dbReference type="Proteomes" id="UP001431783"/>
    </source>
</evidence>
<evidence type="ECO:0000256" key="1">
    <source>
        <dbReference type="ARBA" id="ARBA00004613"/>
    </source>
</evidence>
<name>A0AAW1V9Y4_9CUCU</name>
<organism evidence="5 6">
    <name type="scientific">Henosepilachna vigintioctopunctata</name>
    <dbReference type="NCBI Taxonomy" id="420089"/>
    <lineage>
        <taxon>Eukaryota</taxon>
        <taxon>Metazoa</taxon>
        <taxon>Ecdysozoa</taxon>
        <taxon>Arthropoda</taxon>
        <taxon>Hexapoda</taxon>
        <taxon>Insecta</taxon>
        <taxon>Pterygota</taxon>
        <taxon>Neoptera</taxon>
        <taxon>Endopterygota</taxon>
        <taxon>Coleoptera</taxon>
        <taxon>Polyphaga</taxon>
        <taxon>Cucujiformia</taxon>
        <taxon>Coccinelloidea</taxon>
        <taxon>Coccinellidae</taxon>
        <taxon>Epilachninae</taxon>
        <taxon>Epilachnini</taxon>
        <taxon>Henosepilachna</taxon>
    </lineage>
</organism>
<evidence type="ECO:0000256" key="2">
    <source>
        <dbReference type="ARBA" id="ARBA00009127"/>
    </source>
</evidence>
<comment type="caution">
    <text evidence="5">The sequence shown here is derived from an EMBL/GenBank/DDBJ whole genome shotgun (WGS) entry which is preliminary data.</text>
</comment>
<reference evidence="5 6" key="1">
    <citation type="submission" date="2023-03" db="EMBL/GenBank/DDBJ databases">
        <title>Genome insight into feeding habits of ladybird beetles.</title>
        <authorList>
            <person name="Li H.-S."/>
            <person name="Huang Y.-H."/>
            <person name="Pang H."/>
        </authorList>
    </citation>
    <scope>NUCLEOTIDE SEQUENCE [LARGE SCALE GENOMIC DNA]</scope>
    <source>
        <strain evidence="5">SYSU_2023b</strain>
        <tissue evidence="5">Whole body</tissue>
    </source>
</reference>
<gene>
    <name evidence="5" type="ORF">WA026_014757</name>
</gene>
<dbReference type="PANTHER" id="PTHR10009">
    <property type="entry name" value="PROTEIN YELLOW-RELATED"/>
    <property type="match status" value="1"/>
</dbReference>
<dbReference type="SUPFAM" id="SSF63829">
    <property type="entry name" value="Calcium-dependent phosphotriesterase"/>
    <property type="match status" value="1"/>
</dbReference>
<sequence>MRDVCHYLSFLLLNYCALKDEDNAYHSRKLLRNKFEVTHQWTFINFTWPTYWSYKHALFNFHYIPENSAPTGIKIYGGKIFISIPRFRPGIPVTLAYISLTDGGLRTNQLLNPYPNWDLNINRNCVGLQSVQSMEVDRQGYMWLIDGVRFNEQTKCPAKLVILDLRKYGKIIHIYNFPNEIVLYNGGFLNDIVLDDCDGTFAYMTDNSAIDPGLVVYSLKKNKAWKLRDRTMFAEPAASGFVVNRITNNNLIPIDGIALSPRRSNKSRLLYFCALTGLNLYSIDTQILKDETITRGDQWRKNITLVGKKEAQSDGLMIDNRGNLFYTLLPLYGIGQWNIEKPIETSRIIYRNKKLMVWPDTFAMDEKEYLYVISNNINKYINASYEIYISEEIKFRIFRYYTQSKSYMY</sequence>